<organism evidence="3 4">
    <name type="scientific">Ancylobacter novellus</name>
    <name type="common">Thiobacillus novellus</name>
    <dbReference type="NCBI Taxonomy" id="921"/>
    <lineage>
        <taxon>Bacteria</taxon>
        <taxon>Pseudomonadati</taxon>
        <taxon>Pseudomonadota</taxon>
        <taxon>Alphaproteobacteria</taxon>
        <taxon>Hyphomicrobiales</taxon>
        <taxon>Xanthobacteraceae</taxon>
        <taxon>Ancylobacter</taxon>
    </lineage>
</organism>
<dbReference type="AlphaFoldDB" id="A0A2W5KEY6"/>
<dbReference type="GO" id="GO:0006351">
    <property type="term" value="P:DNA-templated transcription"/>
    <property type="evidence" value="ECO:0007669"/>
    <property type="project" value="TreeGrafter"/>
</dbReference>
<dbReference type="GO" id="GO:0043565">
    <property type="term" value="F:sequence-specific DNA binding"/>
    <property type="evidence" value="ECO:0007669"/>
    <property type="project" value="TreeGrafter"/>
</dbReference>
<gene>
    <name evidence="3" type="ORF">DI565_12910</name>
</gene>
<evidence type="ECO:0000313" key="4">
    <source>
        <dbReference type="Proteomes" id="UP000249577"/>
    </source>
</evidence>
<dbReference type="PANTHER" id="PTHR30537">
    <property type="entry name" value="HTH-TYPE TRANSCRIPTIONAL REGULATOR"/>
    <property type="match status" value="1"/>
</dbReference>
<evidence type="ECO:0000259" key="2">
    <source>
        <dbReference type="Pfam" id="PF03466"/>
    </source>
</evidence>
<dbReference type="PANTHER" id="PTHR30537:SF1">
    <property type="entry name" value="HTH-TYPE TRANSCRIPTIONAL REGULATOR PGRR"/>
    <property type="match status" value="1"/>
</dbReference>
<accession>A0A2W5KEY6</accession>
<protein>
    <recommendedName>
        <fullName evidence="2">LysR substrate-binding domain-containing protein</fullName>
    </recommendedName>
</protein>
<proteinExistence type="inferred from homology"/>
<evidence type="ECO:0000313" key="3">
    <source>
        <dbReference type="EMBL" id="PZQ14314.1"/>
    </source>
</evidence>
<dbReference type="Gene3D" id="3.40.190.10">
    <property type="entry name" value="Periplasmic binding protein-like II"/>
    <property type="match status" value="2"/>
</dbReference>
<dbReference type="Pfam" id="PF03466">
    <property type="entry name" value="LysR_substrate"/>
    <property type="match status" value="1"/>
</dbReference>
<sequence length="91" mass="10162">MLVYLHNFVPSEFIEKHPQIHLDLIVDDRPVDTVAAGFDAGVCYGTSVPQDMVAVALTKGLRWVVAGSPAYLNRHGRERPEDLCRHCHVLP</sequence>
<dbReference type="EMBL" id="QFPN01000006">
    <property type="protein sequence ID" value="PZQ14314.1"/>
    <property type="molecule type" value="Genomic_DNA"/>
</dbReference>
<feature type="domain" description="LysR substrate-binding" evidence="2">
    <location>
        <begin position="11"/>
        <end position="90"/>
    </location>
</feature>
<name>A0A2W5KEY6_ANCNO</name>
<dbReference type="GO" id="GO:0003700">
    <property type="term" value="F:DNA-binding transcription factor activity"/>
    <property type="evidence" value="ECO:0007669"/>
    <property type="project" value="TreeGrafter"/>
</dbReference>
<comment type="caution">
    <text evidence="3">The sequence shown here is derived from an EMBL/GenBank/DDBJ whole genome shotgun (WGS) entry which is preliminary data.</text>
</comment>
<reference evidence="3 4" key="1">
    <citation type="submission" date="2017-08" db="EMBL/GenBank/DDBJ databases">
        <title>Infants hospitalized years apart are colonized by the same room-sourced microbial strains.</title>
        <authorList>
            <person name="Brooks B."/>
            <person name="Olm M.R."/>
            <person name="Firek B.A."/>
            <person name="Baker R."/>
            <person name="Thomas B.C."/>
            <person name="Morowitz M.J."/>
            <person name="Banfield J.F."/>
        </authorList>
    </citation>
    <scope>NUCLEOTIDE SEQUENCE [LARGE SCALE GENOMIC DNA]</scope>
    <source>
        <strain evidence="3">S2_005_003_R2_43</strain>
    </source>
</reference>
<evidence type="ECO:0000256" key="1">
    <source>
        <dbReference type="ARBA" id="ARBA00009437"/>
    </source>
</evidence>
<comment type="similarity">
    <text evidence="1">Belongs to the LysR transcriptional regulatory family.</text>
</comment>
<dbReference type="SUPFAM" id="SSF53850">
    <property type="entry name" value="Periplasmic binding protein-like II"/>
    <property type="match status" value="1"/>
</dbReference>
<dbReference type="Proteomes" id="UP000249577">
    <property type="component" value="Unassembled WGS sequence"/>
</dbReference>
<dbReference type="InterPro" id="IPR005119">
    <property type="entry name" value="LysR_subst-bd"/>
</dbReference>
<dbReference type="InterPro" id="IPR058163">
    <property type="entry name" value="LysR-type_TF_proteobact-type"/>
</dbReference>